<dbReference type="Proteomes" id="UP000002012">
    <property type="component" value="Chromosome"/>
</dbReference>
<evidence type="ECO:0000313" key="4">
    <source>
        <dbReference type="EMBL" id="ADD69043.1"/>
    </source>
</evidence>
<dbReference type="SUPFAM" id="SSF54565">
    <property type="entry name" value="Ribosomal protein S16"/>
    <property type="match status" value="1"/>
</dbReference>
<dbReference type="OrthoDB" id="9807878at2"/>
<evidence type="ECO:0000256" key="2">
    <source>
        <dbReference type="ARBA" id="ARBA00023274"/>
    </source>
</evidence>
<dbReference type="Gene3D" id="3.30.1320.10">
    <property type="match status" value="1"/>
</dbReference>
<comment type="similarity">
    <text evidence="3">Belongs to the bacterial ribosomal protein bS16 family.</text>
</comment>
<evidence type="ECO:0000313" key="5">
    <source>
        <dbReference type="Proteomes" id="UP000002012"/>
    </source>
</evidence>
<keyword evidence="5" id="KW-1185">Reference proteome</keyword>
<evidence type="ECO:0000256" key="1">
    <source>
        <dbReference type="ARBA" id="ARBA00022980"/>
    </source>
</evidence>
<reference evidence="4 5" key="1">
    <citation type="journal article" date="2010" name="Stand. Genomic Sci.">
        <title>Complete genome sequence of Denitrovibrio acetiphilus type strain (N2460).</title>
        <authorList>
            <person name="Kiss H."/>
            <person name="Lang E."/>
            <person name="Lapidus A."/>
            <person name="Copeland A."/>
            <person name="Nolan M."/>
            <person name="Glavina Del Rio T."/>
            <person name="Chen F."/>
            <person name="Lucas S."/>
            <person name="Tice H."/>
            <person name="Cheng J.F."/>
            <person name="Han C."/>
            <person name="Goodwin L."/>
            <person name="Pitluck S."/>
            <person name="Liolios K."/>
            <person name="Pati A."/>
            <person name="Ivanova N."/>
            <person name="Mavromatis K."/>
            <person name="Chen A."/>
            <person name="Palaniappan K."/>
            <person name="Land M."/>
            <person name="Hauser L."/>
            <person name="Chang Y.J."/>
            <person name="Jeffries C.D."/>
            <person name="Detter J.C."/>
            <person name="Brettin T."/>
            <person name="Spring S."/>
            <person name="Rohde M."/>
            <person name="Goker M."/>
            <person name="Woyke T."/>
            <person name="Bristow J."/>
            <person name="Eisen J.A."/>
            <person name="Markowitz V."/>
            <person name="Hugenholtz P."/>
            <person name="Kyrpides N.C."/>
            <person name="Klenk H.P."/>
        </authorList>
    </citation>
    <scope>NUCLEOTIDE SEQUENCE [LARGE SCALE GENOMIC DNA]</scope>
    <source>
        <strain evidence="5">DSM 12809 / NBRC 114555 / N2460</strain>
    </source>
</reference>
<dbReference type="GO" id="GO:0015935">
    <property type="term" value="C:small ribosomal subunit"/>
    <property type="evidence" value="ECO:0007669"/>
    <property type="project" value="TreeGrafter"/>
</dbReference>
<dbReference type="InterPro" id="IPR023803">
    <property type="entry name" value="Ribosomal_bS16_dom_sf"/>
</dbReference>
<proteinExistence type="inferred from homology"/>
<keyword evidence="1 3" id="KW-0689">Ribosomal protein</keyword>
<gene>
    <name evidence="3" type="primary">rpsP</name>
    <name evidence="4" type="ordered locus">Dacet_2281</name>
</gene>
<dbReference type="InterPro" id="IPR000307">
    <property type="entry name" value="Ribosomal_bS16"/>
</dbReference>
<dbReference type="NCBIfam" id="TIGR00002">
    <property type="entry name" value="S16"/>
    <property type="match status" value="1"/>
</dbReference>
<dbReference type="KEGG" id="dap:Dacet_2281"/>
<dbReference type="RefSeq" id="WP_013011545.1">
    <property type="nucleotide sequence ID" value="NC_013943.1"/>
</dbReference>
<dbReference type="AlphaFoldDB" id="D4H320"/>
<evidence type="ECO:0000256" key="3">
    <source>
        <dbReference type="HAMAP-Rule" id="MF_00385"/>
    </source>
</evidence>
<dbReference type="GO" id="GO:0003735">
    <property type="term" value="F:structural constituent of ribosome"/>
    <property type="evidence" value="ECO:0007669"/>
    <property type="project" value="InterPro"/>
</dbReference>
<dbReference type="GO" id="GO:0006412">
    <property type="term" value="P:translation"/>
    <property type="evidence" value="ECO:0007669"/>
    <property type="project" value="UniProtKB-UniRule"/>
</dbReference>
<accession>D4H320</accession>
<organism evidence="4 5">
    <name type="scientific">Denitrovibrio acetiphilus (strain DSM 12809 / NBRC 114555 / N2460)</name>
    <dbReference type="NCBI Taxonomy" id="522772"/>
    <lineage>
        <taxon>Bacteria</taxon>
        <taxon>Pseudomonadati</taxon>
        <taxon>Deferribacterota</taxon>
        <taxon>Deferribacteres</taxon>
        <taxon>Deferribacterales</taxon>
        <taxon>Geovibrionaceae</taxon>
        <taxon>Denitrovibrio</taxon>
    </lineage>
</organism>
<dbReference type="Pfam" id="PF00886">
    <property type="entry name" value="Ribosomal_S16"/>
    <property type="match status" value="1"/>
</dbReference>
<protein>
    <recommendedName>
        <fullName evidence="3">Small ribosomal subunit protein bS16</fullName>
    </recommendedName>
</protein>
<sequence>MATKIRLMRLGRKKRPFYRIVVCDSRERRNGNFIEVLGFYNPMPEVAEIRIDEDKALSWLQKGAQPTDTVKNILSKNGVMKKYHESRG</sequence>
<dbReference type="InParanoid" id="D4H320"/>
<dbReference type="PANTHER" id="PTHR12919:SF20">
    <property type="entry name" value="SMALL RIBOSOMAL SUBUNIT PROTEIN BS16M"/>
    <property type="match status" value="1"/>
</dbReference>
<name>D4H320_DENA2</name>
<dbReference type="PANTHER" id="PTHR12919">
    <property type="entry name" value="30S RIBOSOMAL PROTEIN S16"/>
    <property type="match status" value="1"/>
</dbReference>
<dbReference type="EMBL" id="CP001968">
    <property type="protein sequence ID" value="ADD69043.1"/>
    <property type="molecule type" value="Genomic_DNA"/>
</dbReference>
<dbReference type="STRING" id="522772.Dacet_2281"/>
<dbReference type="PaxDb" id="522772-Dacet_2281"/>
<keyword evidence="2 3" id="KW-0687">Ribonucleoprotein</keyword>
<dbReference type="GO" id="GO:0005737">
    <property type="term" value="C:cytoplasm"/>
    <property type="evidence" value="ECO:0007669"/>
    <property type="project" value="UniProtKB-ARBA"/>
</dbReference>
<dbReference type="HAMAP" id="MF_00385">
    <property type="entry name" value="Ribosomal_bS16"/>
    <property type="match status" value="1"/>
</dbReference>
<dbReference type="FunCoup" id="D4H320">
    <property type="interactions" value="535"/>
</dbReference>
<dbReference type="HOGENOM" id="CLU_100590_5_0_0"/>
<dbReference type="eggNOG" id="COG0228">
    <property type="taxonomic scope" value="Bacteria"/>
</dbReference>
<dbReference type="FunFam" id="3.30.1320.10:FF:000010">
    <property type="entry name" value="30S ribosomal protein S16"/>
    <property type="match status" value="1"/>
</dbReference>